<protein>
    <submittedName>
        <fullName evidence="1">Uncharacterized protein</fullName>
    </submittedName>
</protein>
<evidence type="ECO:0000313" key="1">
    <source>
        <dbReference type="EMBL" id="QHU07508.1"/>
    </source>
</evidence>
<name>A0A6C0JUC3_9ZZZZ</name>
<sequence length="57" mass="6640">MNKRKLYIVVPSKKPDDKGLYICYKCRKNKLGTFDCDNNKTISWSDIEVGKCYCSNN</sequence>
<proteinExistence type="predicted"/>
<reference evidence="1" key="1">
    <citation type="journal article" date="2020" name="Nature">
        <title>Giant virus diversity and host interactions through global metagenomics.</title>
        <authorList>
            <person name="Schulz F."/>
            <person name="Roux S."/>
            <person name="Paez-Espino D."/>
            <person name="Jungbluth S."/>
            <person name="Walsh D.A."/>
            <person name="Denef V.J."/>
            <person name="McMahon K.D."/>
            <person name="Konstantinidis K.T."/>
            <person name="Eloe-Fadrosh E.A."/>
            <person name="Kyrpides N.C."/>
            <person name="Woyke T."/>
        </authorList>
    </citation>
    <scope>NUCLEOTIDE SEQUENCE</scope>
    <source>
        <strain evidence="1">GVMAG-S-1040241-154</strain>
    </source>
</reference>
<dbReference type="AlphaFoldDB" id="A0A6C0JUC3"/>
<dbReference type="EMBL" id="MN740684">
    <property type="protein sequence ID" value="QHU07508.1"/>
    <property type="molecule type" value="Genomic_DNA"/>
</dbReference>
<accession>A0A6C0JUC3</accession>
<organism evidence="1">
    <name type="scientific">viral metagenome</name>
    <dbReference type="NCBI Taxonomy" id="1070528"/>
    <lineage>
        <taxon>unclassified sequences</taxon>
        <taxon>metagenomes</taxon>
        <taxon>organismal metagenomes</taxon>
    </lineage>
</organism>